<proteinExistence type="inferred from homology"/>
<feature type="domain" description="Type I restriction modification DNA specificity" evidence="4">
    <location>
        <begin position="8"/>
        <end position="161"/>
    </location>
</feature>
<name>A0ABN4WYH7_9HYPH</name>
<keyword evidence="3" id="KW-0238">DNA-binding</keyword>
<dbReference type="Gene3D" id="3.90.220.20">
    <property type="entry name" value="DNA methylase specificity domains"/>
    <property type="match status" value="2"/>
</dbReference>
<evidence type="ECO:0000313" key="5">
    <source>
        <dbReference type="EMBL" id="AQQ04720.1"/>
    </source>
</evidence>
<dbReference type="InterPro" id="IPR044946">
    <property type="entry name" value="Restrct_endonuc_typeI_TRD_sf"/>
</dbReference>
<dbReference type="InterPro" id="IPR052021">
    <property type="entry name" value="Type-I_RS_S_subunit"/>
</dbReference>
<dbReference type="RefSeq" id="WP_077291633.1">
    <property type="nucleotide sequence ID" value="NZ_CP019630.1"/>
</dbReference>
<reference evidence="5 6" key="1">
    <citation type="submission" date="2017-02" db="EMBL/GenBank/DDBJ databases">
        <authorList>
            <person name="Jeong S."/>
        </authorList>
    </citation>
    <scope>NUCLEOTIDE SEQUENCE [LARGE SCALE GENOMIC DNA]</scope>
    <source>
        <strain evidence="5 6">RMAR6-6</strain>
    </source>
</reference>
<dbReference type="Proteomes" id="UP000188174">
    <property type="component" value="Chromosome"/>
</dbReference>
<evidence type="ECO:0000313" key="6">
    <source>
        <dbReference type="Proteomes" id="UP000188174"/>
    </source>
</evidence>
<dbReference type="PANTHER" id="PTHR30408">
    <property type="entry name" value="TYPE-1 RESTRICTION ENZYME ECOKI SPECIFICITY PROTEIN"/>
    <property type="match status" value="1"/>
</dbReference>
<protein>
    <recommendedName>
        <fullName evidence="4">Type I restriction modification DNA specificity domain-containing protein</fullName>
    </recommendedName>
</protein>
<gene>
    <name evidence="5" type="ORF">B0E33_15045</name>
</gene>
<dbReference type="CDD" id="cd17254">
    <property type="entry name" value="RMtype1_S_FclI-TRD1-CR1_like"/>
    <property type="match status" value="1"/>
</dbReference>
<comment type="similarity">
    <text evidence="1">Belongs to the type-I restriction system S methylase family.</text>
</comment>
<dbReference type="SUPFAM" id="SSF116734">
    <property type="entry name" value="DNA methylase specificity domain"/>
    <property type="match status" value="2"/>
</dbReference>
<organism evidence="5 6">
    <name type="scientific">Roseibium algicola</name>
    <dbReference type="NCBI Taxonomy" id="2857014"/>
    <lineage>
        <taxon>Bacteria</taxon>
        <taxon>Pseudomonadati</taxon>
        <taxon>Pseudomonadota</taxon>
        <taxon>Alphaproteobacteria</taxon>
        <taxon>Hyphomicrobiales</taxon>
        <taxon>Stappiaceae</taxon>
        <taxon>Roseibium</taxon>
    </lineage>
</organism>
<dbReference type="InterPro" id="IPR000055">
    <property type="entry name" value="Restrct_endonuc_typeI_TRD"/>
</dbReference>
<dbReference type="Pfam" id="PF01420">
    <property type="entry name" value="Methylase_S"/>
    <property type="match status" value="1"/>
</dbReference>
<keyword evidence="2" id="KW-0680">Restriction system</keyword>
<evidence type="ECO:0000256" key="3">
    <source>
        <dbReference type="ARBA" id="ARBA00023125"/>
    </source>
</evidence>
<evidence type="ECO:0000256" key="1">
    <source>
        <dbReference type="ARBA" id="ARBA00010923"/>
    </source>
</evidence>
<keyword evidence="6" id="KW-1185">Reference proteome</keyword>
<dbReference type="EMBL" id="CP019630">
    <property type="protein sequence ID" value="AQQ04720.1"/>
    <property type="molecule type" value="Genomic_DNA"/>
</dbReference>
<evidence type="ECO:0000259" key="4">
    <source>
        <dbReference type="Pfam" id="PF01420"/>
    </source>
</evidence>
<dbReference type="PANTHER" id="PTHR30408:SF12">
    <property type="entry name" value="TYPE I RESTRICTION ENZYME MJAVIII SPECIFICITY SUBUNIT"/>
    <property type="match status" value="1"/>
</dbReference>
<evidence type="ECO:0000256" key="2">
    <source>
        <dbReference type="ARBA" id="ARBA00022747"/>
    </source>
</evidence>
<accession>A0ABN4WYH7</accession>
<sequence>MHKGHARRSIGDLCDFFNGNGFRPPDWSASGLPIIRIQNLNGSQNFNYFDGAPKPKWIVEPGALLFAWAGVKGVSFGPTIWPGPRGVLNQHIFRVVPKSGIDKYWLYLALQVATRRIEANAHGFKSSLVHVQKDDITNQVVDLPPLHEQRKIAEVLRTWGGGLEKLTALRAAKLHRISSLRQLLFEAEYASHNRLQRAKDLFETVSERARPDLPLLAVMQDIGIVRRDELDRRVAMPDGDTSSYKVVRPGDFVISLRSFEGGLEYSRIIGLVSPAYTVLRPTSDLTGDYYRHFFKSRSFIGRLDRLIFGIRDGKQISFRDFGDMYIPAPPLAEQEAHARVLSSLEADLALEDERIAALARQKRGLMQKLLSGEWRVEGDLKNA</sequence>